<keyword evidence="3" id="KW-1185">Reference proteome</keyword>
<dbReference type="GO" id="GO:0016791">
    <property type="term" value="F:phosphatase activity"/>
    <property type="evidence" value="ECO:0007669"/>
    <property type="project" value="InterPro"/>
</dbReference>
<proteinExistence type="predicted"/>
<evidence type="ECO:0000313" key="3">
    <source>
        <dbReference type="Proteomes" id="UP000027120"/>
    </source>
</evidence>
<protein>
    <recommendedName>
        <fullName evidence="1">SAC domain-containing protein</fullName>
    </recommendedName>
</protein>
<dbReference type="PANTHER" id="PTHR45662:SF2">
    <property type="entry name" value="PHOSPHATIDYLINOSITOL-3-PHOSPHATASE SAC1"/>
    <property type="match status" value="1"/>
</dbReference>
<dbReference type="PANTHER" id="PTHR45662">
    <property type="entry name" value="PHOSPHATIDYLINOSITIDE PHOSPHATASE SAC1"/>
    <property type="match status" value="1"/>
</dbReference>
<feature type="domain" description="SAC" evidence="1">
    <location>
        <begin position="131"/>
        <end position="264"/>
    </location>
</feature>
<gene>
    <name evidence="2" type="ORF">CISIN_1g0098232mg</name>
</gene>
<dbReference type="SMR" id="A0A067G7D2"/>
<accession>A0A067G7D2</accession>
<dbReference type="Pfam" id="PF02383">
    <property type="entry name" value="Syja_N"/>
    <property type="match status" value="1"/>
</dbReference>
<dbReference type="PROSITE" id="PS50275">
    <property type="entry name" value="SAC"/>
    <property type="match status" value="1"/>
</dbReference>
<evidence type="ECO:0000259" key="1">
    <source>
        <dbReference type="PROSITE" id="PS50275"/>
    </source>
</evidence>
<evidence type="ECO:0000313" key="2">
    <source>
        <dbReference type="EMBL" id="KDO71457.1"/>
    </source>
</evidence>
<organism evidence="2 3">
    <name type="scientific">Citrus sinensis</name>
    <name type="common">Sweet orange</name>
    <name type="synonym">Citrus aurantium var. sinensis</name>
    <dbReference type="NCBI Taxonomy" id="2711"/>
    <lineage>
        <taxon>Eukaryota</taxon>
        <taxon>Viridiplantae</taxon>
        <taxon>Streptophyta</taxon>
        <taxon>Embryophyta</taxon>
        <taxon>Tracheophyta</taxon>
        <taxon>Spermatophyta</taxon>
        <taxon>Magnoliopsida</taxon>
        <taxon>eudicotyledons</taxon>
        <taxon>Gunneridae</taxon>
        <taxon>Pentapetalae</taxon>
        <taxon>rosids</taxon>
        <taxon>malvids</taxon>
        <taxon>Sapindales</taxon>
        <taxon>Rutaceae</taxon>
        <taxon>Aurantioideae</taxon>
        <taxon>Citrus</taxon>
    </lineage>
</organism>
<sequence length="267" mass="30228">MMERAESGQKLYTRMRLWEFPDQFVVEPTDGSSGSALAISRADGSMNLIHEVPECSILRVPKIRTIFGVVGVLKLLAGSYLIVITERECVGSYLGHPIYKVASLKILPCDHSLNNSSAEQKKVEAEFSCLLKLAERTPGLYFSYDTNLTLSVQRLNTLGDESKLLPLWRQAEPRFLWNNYLMEALIDNKLDPFLLPVIQGSFHHFQTAIGRDIIDVTLIARRCTRRNGTRMWRRGADSDGYVANFVETEQVVQMNGFMASFVQVTFL</sequence>
<dbReference type="AlphaFoldDB" id="A0A067G7D2"/>
<dbReference type="Proteomes" id="UP000027120">
    <property type="component" value="Unassembled WGS sequence"/>
</dbReference>
<reference evidence="2 3" key="1">
    <citation type="submission" date="2014-04" db="EMBL/GenBank/DDBJ databases">
        <authorList>
            <consortium name="International Citrus Genome Consortium"/>
            <person name="Gmitter F."/>
            <person name="Chen C."/>
            <person name="Farmerie W."/>
            <person name="Harkins T."/>
            <person name="Desany B."/>
            <person name="Mohiuddin M."/>
            <person name="Kodira C."/>
            <person name="Borodovsky M."/>
            <person name="Lomsadze A."/>
            <person name="Burns P."/>
            <person name="Jenkins J."/>
            <person name="Prochnik S."/>
            <person name="Shu S."/>
            <person name="Chapman J."/>
            <person name="Pitluck S."/>
            <person name="Schmutz J."/>
            <person name="Rokhsar D."/>
        </authorList>
    </citation>
    <scope>NUCLEOTIDE SEQUENCE</scope>
</reference>
<dbReference type="EMBL" id="KK784889">
    <property type="protein sequence ID" value="KDO71457.1"/>
    <property type="molecule type" value="Genomic_DNA"/>
</dbReference>
<name>A0A067G7D2_CITSI</name>
<dbReference type="InterPro" id="IPR002013">
    <property type="entry name" value="SAC_dom"/>
</dbReference>